<dbReference type="Pfam" id="PF13181">
    <property type="entry name" value="TPR_8"/>
    <property type="match status" value="3"/>
</dbReference>
<organism evidence="10">
    <name type="scientific">Moina brachiata</name>
    <dbReference type="NCBI Taxonomy" id="675436"/>
    <lineage>
        <taxon>Eukaryota</taxon>
        <taxon>Metazoa</taxon>
        <taxon>Ecdysozoa</taxon>
        <taxon>Arthropoda</taxon>
        <taxon>Crustacea</taxon>
        <taxon>Branchiopoda</taxon>
        <taxon>Diplostraca</taxon>
        <taxon>Cladocera</taxon>
        <taxon>Anomopoda</taxon>
        <taxon>Moinidae</taxon>
        <taxon>Moina</taxon>
    </lineage>
</organism>
<keyword evidence="6" id="KW-0131">Cell cycle</keyword>
<evidence type="ECO:0000256" key="3">
    <source>
        <dbReference type="ARBA" id="ARBA00022776"/>
    </source>
</evidence>
<dbReference type="Pfam" id="PF04049">
    <property type="entry name" value="ANAPC8"/>
    <property type="match status" value="1"/>
</dbReference>
<dbReference type="GO" id="GO:0045842">
    <property type="term" value="P:positive regulation of mitotic metaphase/anaphase transition"/>
    <property type="evidence" value="ECO:0007669"/>
    <property type="project" value="TreeGrafter"/>
</dbReference>
<keyword evidence="3" id="KW-0498">Mitosis</keyword>
<evidence type="ECO:0000256" key="4">
    <source>
        <dbReference type="ARBA" id="ARBA00022786"/>
    </source>
</evidence>
<keyword evidence="1" id="KW-0132">Cell division</keyword>
<feature type="region of interest" description="Disordered" evidence="8">
    <location>
        <begin position="592"/>
        <end position="616"/>
    </location>
</feature>
<dbReference type="GO" id="GO:0051301">
    <property type="term" value="P:cell division"/>
    <property type="evidence" value="ECO:0007669"/>
    <property type="project" value="UniProtKB-KW"/>
</dbReference>
<evidence type="ECO:0000256" key="8">
    <source>
        <dbReference type="SAM" id="MobiDB-lite"/>
    </source>
</evidence>
<dbReference type="PROSITE" id="PS50005">
    <property type="entry name" value="TPR"/>
    <property type="match status" value="1"/>
</dbReference>
<feature type="repeat" description="TPR" evidence="7">
    <location>
        <begin position="332"/>
        <end position="365"/>
    </location>
</feature>
<dbReference type="InterPro" id="IPR007192">
    <property type="entry name" value="APC8"/>
</dbReference>
<evidence type="ECO:0000256" key="5">
    <source>
        <dbReference type="ARBA" id="ARBA00022803"/>
    </source>
</evidence>
<dbReference type="PANTHER" id="PTHR12558">
    <property type="entry name" value="CELL DIVISION CYCLE 16,23,27"/>
    <property type="match status" value="1"/>
</dbReference>
<dbReference type="InterPro" id="IPR019734">
    <property type="entry name" value="TPR_rpt"/>
</dbReference>
<dbReference type="EMBL" id="LR023297">
    <property type="protein sequence ID" value="SVE92916.1"/>
    <property type="molecule type" value="mRNA"/>
</dbReference>
<dbReference type="Gene3D" id="1.25.40.10">
    <property type="entry name" value="Tetratricopeptide repeat domain"/>
    <property type="match status" value="2"/>
</dbReference>
<evidence type="ECO:0000256" key="6">
    <source>
        <dbReference type="ARBA" id="ARBA00023306"/>
    </source>
</evidence>
<gene>
    <name evidence="10" type="primary">EOG090X03CE</name>
</gene>
<dbReference type="PANTHER" id="PTHR12558:SF10">
    <property type="entry name" value="CELL DIVISION CYCLE PROTEIN 23 HOMOLOG"/>
    <property type="match status" value="1"/>
</dbReference>
<protein>
    <submittedName>
        <fullName evidence="10">EOG090X03CE</fullName>
    </submittedName>
</protein>
<evidence type="ECO:0000256" key="2">
    <source>
        <dbReference type="ARBA" id="ARBA00022737"/>
    </source>
</evidence>
<accession>A0A4Y7NJZ8</accession>
<feature type="domain" description="Cdc23" evidence="9">
    <location>
        <begin position="38"/>
        <end position="271"/>
    </location>
</feature>
<dbReference type="GO" id="GO:0016567">
    <property type="term" value="P:protein ubiquitination"/>
    <property type="evidence" value="ECO:0007669"/>
    <property type="project" value="TreeGrafter"/>
</dbReference>
<evidence type="ECO:0000313" key="10">
    <source>
        <dbReference type="EMBL" id="SVE92916.1"/>
    </source>
</evidence>
<name>A0A4Y7NJZ8_9CRUS</name>
<dbReference type="SMART" id="SM00028">
    <property type="entry name" value="TPR"/>
    <property type="match status" value="4"/>
</dbReference>
<proteinExistence type="evidence at transcript level"/>
<keyword evidence="4" id="KW-0833">Ubl conjugation pathway</keyword>
<evidence type="ECO:0000256" key="1">
    <source>
        <dbReference type="ARBA" id="ARBA00022618"/>
    </source>
</evidence>
<dbReference type="SUPFAM" id="SSF48452">
    <property type="entry name" value="TPR-like"/>
    <property type="match status" value="1"/>
</dbReference>
<dbReference type="SUPFAM" id="SSF81901">
    <property type="entry name" value="HCP-like"/>
    <property type="match status" value="1"/>
</dbReference>
<reference evidence="10" key="1">
    <citation type="submission" date="2018-08" db="EMBL/GenBank/DDBJ databases">
        <authorList>
            <person name="Cornetti L."/>
        </authorList>
    </citation>
    <scope>NUCLEOTIDE SEQUENCE</scope>
    <source>
        <strain evidence="10">DE-FRO-2-1</strain>
    </source>
</reference>
<dbReference type="InterPro" id="IPR011990">
    <property type="entry name" value="TPR-like_helical_dom_sf"/>
</dbReference>
<feature type="compositionally biased region" description="Acidic residues" evidence="8">
    <location>
        <begin position="599"/>
        <end position="616"/>
    </location>
</feature>
<evidence type="ECO:0000256" key="7">
    <source>
        <dbReference type="PROSITE-ProRule" id="PRU00339"/>
    </source>
</evidence>
<dbReference type="GO" id="GO:0031145">
    <property type="term" value="P:anaphase-promoting complex-dependent catabolic process"/>
    <property type="evidence" value="ECO:0007669"/>
    <property type="project" value="TreeGrafter"/>
</dbReference>
<dbReference type="GO" id="GO:0005680">
    <property type="term" value="C:anaphase-promoting complex"/>
    <property type="evidence" value="ECO:0007669"/>
    <property type="project" value="InterPro"/>
</dbReference>
<evidence type="ECO:0000259" key="9">
    <source>
        <dbReference type="Pfam" id="PF04049"/>
    </source>
</evidence>
<sequence>MSSSLVSLEGSLFIPNLMYSVVKMAVAMEEFNFSILEIAQDLVNSGEECSQRGLNYTAKWLAELEFAVTQKLDPEIADNIAYQPPKRKSRSRYNLAKKYFDVKEFSRCAHYTQACTDPVDIFLHFYSRYMAGEKKLVEDESDKSNETKLGHLKLLYQDLEKLKETSNWDGYLCYLYGLVARKLDLPLAIQILQDSINLNPLNWAAWLELASLIKNSEMVLLQLKLQDCWMKFLFMGHILGELHLDEIALTLYEKLHQGVFEHSLYIKTQIAKIYYRLRDGILAAAKFSEIREEDPYCLDGMDVYSNVLYVQVNQPELAQLAHQAFEVDKYRVETCCIVGNYYGLRGQHEKAVLYLQRALKLNPHYSYAWTIMGHENIEMKNSNAAIACYRKATEMNVRDFRAWYGLGQAYEILKMPLYSLYYYRMAQSLKPDDSRMLVALGDTYDKLDRLHDAKKCYWKAHCVGDLECIALLRLAKTYDKLKETDHAAAAYCDYLRDCDKQGAGEADESHGQAYLYLASYYLNKGPQFLDLAREYAQKCVEYPSTLADGKALLREVVQLRSQEDNSRPCITGSLNNVDLKKTSSFQITSVTVSSSISNDGEDDSCGEVDDSQLDPGDIEDIRNPLDSECFDDTGADSGLSVTSNSNMPVALGHQQVQDSSFGLRNEEKDQAPHNHVAAAAETSGLKQEDKDQVLRRFRVVKIESSEPYVRA</sequence>
<keyword evidence="5 7" id="KW-0802">TPR repeat</keyword>
<dbReference type="AlphaFoldDB" id="A0A4Y7NJZ8"/>
<keyword evidence="2" id="KW-0677">Repeat</keyword>